<proteinExistence type="predicted"/>
<dbReference type="SUPFAM" id="SSF46689">
    <property type="entry name" value="Homeodomain-like"/>
    <property type="match status" value="1"/>
</dbReference>
<dbReference type="PANTHER" id="PTHR43280">
    <property type="entry name" value="ARAC-FAMILY TRANSCRIPTIONAL REGULATOR"/>
    <property type="match status" value="1"/>
</dbReference>
<reference evidence="7 8" key="1">
    <citation type="submission" date="2023-07" db="EMBL/GenBank/DDBJ databases">
        <title>Sorghum-associated microbial communities from plants grown in Nebraska, USA.</title>
        <authorList>
            <person name="Schachtman D."/>
        </authorList>
    </citation>
    <scope>NUCLEOTIDE SEQUENCE [LARGE SCALE GENOMIC DNA]</scope>
    <source>
        <strain evidence="7 8">DS2154</strain>
    </source>
</reference>
<evidence type="ECO:0000256" key="1">
    <source>
        <dbReference type="ARBA" id="ARBA00023015"/>
    </source>
</evidence>
<dbReference type="PRINTS" id="PR00032">
    <property type="entry name" value="HTHARAC"/>
</dbReference>
<feature type="domain" description="HTH araC/xylS-type" evidence="6">
    <location>
        <begin position="169"/>
        <end position="273"/>
    </location>
</feature>
<comment type="caution">
    <text evidence="7">The sequence shown here is derived from an EMBL/GenBank/DDBJ whole genome shotgun (WGS) entry which is preliminary data.</text>
</comment>
<dbReference type="InterPro" id="IPR018062">
    <property type="entry name" value="HTH_AraC-typ_CS"/>
</dbReference>
<evidence type="ECO:0000256" key="2">
    <source>
        <dbReference type="ARBA" id="ARBA00023125"/>
    </source>
</evidence>
<feature type="transmembrane region" description="Helical" evidence="5">
    <location>
        <begin position="88"/>
        <end position="111"/>
    </location>
</feature>
<keyword evidence="2" id="KW-0238">DNA-binding</keyword>
<accession>A0ABU1N5Z8</accession>
<dbReference type="Pfam" id="PF12833">
    <property type="entry name" value="HTH_18"/>
    <property type="match status" value="1"/>
</dbReference>
<keyword evidence="8" id="KW-1185">Reference proteome</keyword>
<keyword evidence="1" id="KW-0805">Transcription regulation</keyword>
<evidence type="ECO:0000313" key="8">
    <source>
        <dbReference type="Proteomes" id="UP001262754"/>
    </source>
</evidence>
<dbReference type="InterPro" id="IPR009057">
    <property type="entry name" value="Homeodomain-like_sf"/>
</dbReference>
<dbReference type="Gene3D" id="1.10.10.60">
    <property type="entry name" value="Homeodomain-like"/>
    <property type="match status" value="1"/>
</dbReference>
<dbReference type="SMART" id="SM00342">
    <property type="entry name" value="HTH_ARAC"/>
    <property type="match status" value="1"/>
</dbReference>
<dbReference type="PROSITE" id="PS00041">
    <property type="entry name" value="HTH_ARAC_FAMILY_1"/>
    <property type="match status" value="1"/>
</dbReference>
<keyword evidence="3" id="KW-0804">Transcription</keyword>
<evidence type="ECO:0000259" key="6">
    <source>
        <dbReference type="PROSITE" id="PS01124"/>
    </source>
</evidence>
<dbReference type="InterPro" id="IPR018060">
    <property type="entry name" value="HTH_AraC"/>
</dbReference>
<gene>
    <name evidence="7" type="ORF">J2800_004647</name>
</gene>
<keyword evidence="5" id="KW-0472">Membrane</keyword>
<feature type="transmembrane region" description="Helical" evidence="5">
    <location>
        <begin position="123"/>
        <end position="142"/>
    </location>
</feature>
<name>A0ABU1N5Z8_9CAUL</name>
<dbReference type="RefSeq" id="WP_310034899.1">
    <property type="nucleotide sequence ID" value="NZ_JAVDRL010000015.1"/>
</dbReference>
<feature type="region of interest" description="Disordered" evidence="4">
    <location>
        <begin position="270"/>
        <end position="289"/>
    </location>
</feature>
<sequence>MIGVGACGWAWLVTRALFDPAERDARWARLVGLIVALSGALSVLAPAGGLIGRVADNAYALSGSTALLLTFVEPFHRHGRDLPGAEKGFRFAFVTIYAVLVAVSVMGLRAVGEGPDEALRDDLAKSACAVVGLAALLVAVRFRQGHPLAARTAATPRRAPTEDDARLAERLRRLLVDEAIDSRPELKIGDIAARLGEPEHRVSQCISTALGFPNFNRWINHHRIARARRMLADPDERRSILEIAFACGFASLGPFNRAFRDDVGTTPRAYRSTTRASLGAPGDQAANQD</sequence>
<keyword evidence="5" id="KW-0812">Transmembrane</keyword>
<evidence type="ECO:0000256" key="5">
    <source>
        <dbReference type="SAM" id="Phobius"/>
    </source>
</evidence>
<dbReference type="EMBL" id="JAVDRL010000015">
    <property type="protein sequence ID" value="MDR6533877.1"/>
    <property type="molecule type" value="Genomic_DNA"/>
</dbReference>
<evidence type="ECO:0000256" key="3">
    <source>
        <dbReference type="ARBA" id="ARBA00023163"/>
    </source>
</evidence>
<dbReference type="Proteomes" id="UP001262754">
    <property type="component" value="Unassembled WGS sequence"/>
</dbReference>
<evidence type="ECO:0000256" key="4">
    <source>
        <dbReference type="SAM" id="MobiDB-lite"/>
    </source>
</evidence>
<dbReference type="PROSITE" id="PS01124">
    <property type="entry name" value="HTH_ARAC_FAMILY_2"/>
    <property type="match status" value="1"/>
</dbReference>
<organism evidence="7 8">
    <name type="scientific">Caulobacter rhizosphaerae</name>
    <dbReference type="NCBI Taxonomy" id="2010972"/>
    <lineage>
        <taxon>Bacteria</taxon>
        <taxon>Pseudomonadati</taxon>
        <taxon>Pseudomonadota</taxon>
        <taxon>Alphaproteobacteria</taxon>
        <taxon>Caulobacterales</taxon>
        <taxon>Caulobacteraceae</taxon>
        <taxon>Caulobacter</taxon>
    </lineage>
</organism>
<feature type="transmembrane region" description="Helical" evidence="5">
    <location>
        <begin position="30"/>
        <end position="52"/>
    </location>
</feature>
<evidence type="ECO:0000313" key="7">
    <source>
        <dbReference type="EMBL" id="MDR6533877.1"/>
    </source>
</evidence>
<protein>
    <submittedName>
        <fullName evidence="7">AraC-like DNA-binding protein</fullName>
    </submittedName>
</protein>
<dbReference type="InterPro" id="IPR020449">
    <property type="entry name" value="Tscrpt_reg_AraC-type_HTH"/>
</dbReference>
<keyword evidence="5" id="KW-1133">Transmembrane helix</keyword>
<dbReference type="PANTHER" id="PTHR43280:SF29">
    <property type="entry name" value="ARAC-FAMILY TRANSCRIPTIONAL REGULATOR"/>
    <property type="match status" value="1"/>
</dbReference>